<proteinExistence type="predicted"/>
<dbReference type="AlphaFoldDB" id="A0A521G1V5"/>
<reference evidence="4" key="1">
    <citation type="submission" date="2017-07" db="EMBL/GenBank/DDBJ databases">
        <title>The cable genome - Insights into the physiology and evolution of filamentous bacteria capable of sulfide oxidation via long distance electron transfer.</title>
        <authorList>
            <person name="Thorup C."/>
            <person name="Bjerg J.T."/>
            <person name="Schreiber L."/>
            <person name="Nielsen L.P."/>
            <person name="Kjeldsen K.U."/>
            <person name="Boesen T."/>
            <person name="Boggild A."/>
            <person name="Meysman F."/>
            <person name="Geelhoed J."/>
            <person name="Schramm A."/>
        </authorList>
    </citation>
    <scope>NUCLEOTIDE SEQUENCE [LARGE SCALE GENOMIC DNA]</scope>
    <source>
        <strain evidence="4">GS</strain>
    </source>
</reference>
<feature type="compositionally biased region" description="Low complexity" evidence="1">
    <location>
        <begin position="494"/>
        <end position="513"/>
    </location>
</feature>
<gene>
    <name evidence="4" type="ORF">CDV28_11330</name>
</gene>
<dbReference type="SUPFAM" id="SSF101898">
    <property type="entry name" value="NHL repeat"/>
    <property type="match status" value="1"/>
</dbReference>
<keyword evidence="3" id="KW-0732">Signal</keyword>
<accession>A0A521G1V5</accession>
<feature type="chain" id="PRO_5022104654" evidence="3">
    <location>
        <begin position="26"/>
        <end position="827"/>
    </location>
</feature>
<sequence>MNIHPIRLLALGTALLAAFYSEASAAALDVNFGLNGRVAVELGVYGSRANAVIVQPDGKIVAAGSSSSTTADKDFMLFRLLPDGSIDPAFNSDGTVTTAVGSFDDEALTLALQPDGKILAGGYSSNKNRDFALVRYNSDGTLDHSFGAEGIAVTAVGSSHDEITDMIVQEDGSIVIAGVAQGVNGRVVVLGRYLANGTPDLSFAKEGFSLSVVGVDAQAESVALTESGRILVSGSYSDGQRRGLMVLGFDAAGQLDKEFGDNGIAIPPDSSVFSEGYGMFVNKDGGILVAGSVGKENKRDAALFRFTAEGRPDSDLGVLATAVGTQDDVLYDVVVIDETIVAAGFKTVDQQREFLLITYSKDTGAAQENSAQFTTSAVVTTGFSGGKDTSTALAAVSENSVVAVGESKAAAGSSAAAVSKYTTAIAANSSTTANNVLGINTLSDVNTGNQYILTGTPYELTRTTVIIPAEVLNGLSNVTQRGLVFGTMPNPVLTSSASSSSSSSSNSNTSNNAPVMSNLSPSNGDISTAYATLSLSTDVNATCKYDNITPNKDYDQMASTFATTGAKEHSQLVTNLQDGEKKYYVRCKNTASGAVNTTDGIISFAVTITATDPTYSYQLFVDYEKMVNNALKNVGNFFVGTAIAADSTTADATATTSETKFLEEGNTSAGSGSGAFSSKLKNLKPGTFFYARAYAVSGGTTYYGNQVSFRTADSCFIATAAFGSVFDPAVQILRDFRDQFMSGNAVSRSLINFYYQHSPSIADVISQHNTLRFAVRMLLLPVIGVAWIALHIGLSELFFLVIAGFGLILCSQYALRLLRRRSKAVSI</sequence>
<evidence type="ECO:0000256" key="1">
    <source>
        <dbReference type="SAM" id="MobiDB-lite"/>
    </source>
</evidence>
<name>A0A521G1V5_9BACT</name>
<dbReference type="InterPro" id="IPR049886">
    <property type="entry name" value="CFI_box_CTERM_dom"/>
</dbReference>
<dbReference type="EMBL" id="NQJD01000013">
    <property type="protein sequence ID" value="TAA75002.1"/>
    <property type="molecule type" value="Genomic_DNA"/>
</dbReference>
<dbReference type="Gene3D" id="2.80.10.50">
    <property type="match status" value="2"/>
</dbReference>
<evidence type="ECO:0000313" key="4">
    <source>
        <dbReference type="EMBL" id="TAA75002.1"/>
    </source>
</evidence>
<feature type="region of interest" description="Disordered" evidence="1">
    <location>
        <begin position="494"/>
        <end position="520"/>
    </location>
</feature>
<keyword evidence="2" id="KW-1133">Transmembrane helix</keyword>
<keyword evidence="5" id="KW-1185">Reference proteome</keyword>
<evidence type="ECO:0000313" key="5">
    <source>
        <dbReference type="Proteomes" id="UP000316238"/>
    </source>
</evidence>
<comment type="caution">
    <text evidence="4">The sequence shown here is derived from an EMBL/GenBank/DDBJ whole genome shotgun (WGS) entry which is preliminary data.</text>
</comment>
<keyword evidence="2" id="KW-0472">Membrane</keyword>
<feature type="transmembrane region" description="Helical" evidence="2">
    <location>
        <begin position="798"/>
        <end position="818"/>
    </location>
</feature>
<feature type="signal peptide" evidence="3">
    <location>
        <begin position="1"/>
        <end position="25"/>
    </location>
</feature>
<evidence type="ECO:0000256" key="3">
    <source>
        <dbReference type="SAM" id="SignalP"/>
    </source>
</evidence>
<dbReference type="InterPro" id="IPR013431">
    <property type="entry name" value="Delta_60_rpt"/>
</dbReference>
<organism evidence="4 5">
    <name type="scientific">Candidatus Electronema aureum</name>
    <dbReference type="NCBI Taxonomy" id="2005002"/>
    <lineage>
        <taxon>Bacteria</taxon>
        <taxon>Pseudomonadati</taxon>
        <taxon>Thermodesulfobacteriota</taxon>
        <taxon>Desulfobulbia</taxon>
        <taxon>Desulfobulbales</taxon>
        <taxon>Desulfobulbaceae</taxon>
        <taxon>Candidatus Electronema</taxon>
    </lineage>
</organism>
<protein>
    <submittedName>
        <fullName evidence="4">Delta-60 repeat domain-containing protein</fullName>
    </submittedName>
</protein>
<evidence type="ECO:0000256" key="2">
    <source>
        <dbReference type="SAM" id="Phobius"/>
    </source>
</evidence>
<dbReference type="Proteomes" id="UP000316238">
    <property type="component" value="Unassembled WGS sequence"/>
</dbReference>
<keyword evidence="2" id="KW-0812">Transmembrane</keyword>
<dbReference type="Pfam" id="PF17164">
    <property type="entry name" value="DUF5122"/>
    <property type="match status" value="3"/>
</dbReference>
<dbReference type="NCBIfam" id="NF041770">
    <property type="entry name" value="CFI_box_CTERM"/>
    <property type="match status" value="1"/>
</dbReference>
<dbReference type="NCBIfam" id="TIGR02608">
    <property type="entry name" value="delta_60_rpt"/>
    <property type="match status" value="5"/>
</dbReference>